<gene>
    <name evidence="6" type="ORF">C3E78_02440</name>
</gene>
<accession>A0A2S0WIJ7</accession>
<keyword evidence="4" id="KW-0472">Membrane</keyword>
<evidence type="ECO:0000256" key="2">
    <source>
        <dbReference type="ARBA" id="ARBA00022692"/>
    </source>
</evidence>
<dbReference type="NCBIfam" id="TIGR02228">
    <property type="entry name" value="sigpep_I_arch"/>
    <property type="match status" value="1"/>
</dbReference>
<dbReference type="GO" id="GO:0006465">
    <property type="term" value="P:signal peptide processing"/>
    <property type="evidence" value="ECO:0007669"/>
    <property type="project" value="UniProtKB-UniRule"/>
</dbReference>
<evidence type="ECO:0000313" key="7">
    <source>
        <dbReference type="Proteomes" id="UP000244384"/>
    </source>
</evidence>
<dbReference type="OrthoDB" id="4315104at2"/>
<dbReference type="GO" id="GO:0009003">
    <property type="term" value="F:signal peptidase activity"/>
    <property type="evidence" value="ECO:0007669"/>
    <property type="project" value="UniProtKB-EC"/>
</dbReference>
<dbReference type="RefSeq" id="WP_108576817.1">
    <property type="nucleotide sequence ID" value="NZ_CP026952.1"/>
</dbReference>
<proteinExistence type="predicted"/>
<evidence type="ECO:0000256" key="4">
    <source>
        <dbReference type="ARBA" id="ARBA00023136"/>
    </source>
</evidence>
<dbReference type="EMBL" id="CP026952">
    <property type="protein sequence ID" value="AWB91171.1"/>
    <property type="molecule type" value="Genomic_DNA"/>
</dbReference>
<keyword evidence="2" id="KW-0812">Transmembrane</keyword>
<dbReference type="GO" id="GO:0004252">
    <property type="term" value="F:serine-type endopeptidase activity"/>
    <property type="evidence" value="ECO:0007669"/>
    <property type="project" value="UniProtKB-UniRule"/>
</dbReference>
<keyword evidence="3" id="KW-1133">Transmembrane helix</keyword>
<dbReference type="Proteomes" id="UP000244384">
    <property type="component" value="Chromosome"/>
</dbReference>
<accession>A0A5F2EXN1</accession>
<keyword evidence="7" id="KW-1185">Reference proteome</keyword>
<dbReference type="AlphaFoldDB" id="A0A2S0WIJ7"/>
<evidence type="ECO:0000256" key="3">
    <source>
        <dbReference type="ARBA" id="ARBA00022989"/>
    </source>
</evidence>
<dbReference type="GO" id="GO:0016020">
    <property type="term" value="C:membrane"/>
    <property type="evidence" value="ECO:0007669"/>
    <property type="project" value="UniProtKB-SubCell"/>
</dbReference>
<comment type="subcellular location">
    <subcellularLocation>
        <location evidence="1">Membrane</location>
    </subcellularLocation>
</comment>
<dbReference type="CDD" id="cd06530">
    <property type="entry name" value="S26_SPase_I"/>
    <property type="match status" value="1"/>
</dbReference>
<dbReference type="InterPro" id="IPR001733">
    <property type="entry name" value="Peptidase_S26B"/>
</dbReference>
<evidence type="ECO:0000313" key="6">
    <source>
        <dbReference type="EMBL" id="AWB91171.1"/>
    </source>
</evidence>
<reference evidence="7" key="1">
    <citation type="submission" date="2018-01" db="EMBL/GenBank/DDBJ databases">
        <authorList>
            <person name="Li J."/>
        </authorList>
    </citation>
    <scope>NUCLEOTIDE SEQUENCE [LARGE SCALE GENOMIC DNA]</scope>
    <source>
        <strain evidence="7">592</strain>
    </source>
</reference>
<dbReference type="InterPro" id="IPR036286">
    <property type="entry name" value="LexA/Signal_pep-like_sf"/>
</dbReference>
<dbReference type="EC" id="3.4.21.89" evidence="5"/>
<dbReference type="InterPro" id="IPR019533">
    <property type="entry name" value="Peptidase_S26"/>
</dbReference>
<name>A0A2S0WIJ7_9ACTN</name>
<dbReference type="SUPFAM" id="SSF51306">
    <property type="entry name" value="LexA/Signal peptidase"/>
    <property type="match status" value="1"/>
</dbReference>
<evidence type="ECO:0000256" key="1">
    <source>
        <dbReference type="ARBA" id="ARBA00004370"/>
    </source>
</evidence>
<organism evidence="6 7">
    <name type="scientific">Aeromicrobium chenweiae</name>
    <dbReference type="NCBI Taxonomy" id="2079793"/>
    <lineage>
        <taxon>Bacteria</taxon>
        <taxon>Bacillati</taxon>
        <taxon>Actinomycetota</taxon>
        <taxon>Actinomycetes</taxon>
        <taxon>Propionibacteriales</taxon>
        <taxon>Nocardioidaceae</taxon>
        <taxon>Aeromicrobium</taxon>
    </lineage>
</organism>
<dbReference type="KEGG" id="aez:C3E78_02440"/>
<sequence length="199" mass="21269">MSRKHSPRRSPAARIGSGLITLLSVLATLAGVAYLAPSLFGYERYVITGGSMSGTFEKGSIAFEEPVPVDDLKVGDVITYLPPASSGVTNLVTHRIVKDKTLKGGVRQLQTQGDANPDPDPWKFSLTKGEQPVVRHTVPYAGWIFVALADREIRMMVIGIPAALIALASLVELARAIGAGRREKTRPVAAHGRDTVQSA</sequence>
<protein>
    <recommendedName>
        <fullName evidence="5">Signal peptidase I</fullName>
        <ecNumber evidence="5">3.4.21.89</ecNumber>
    </recommendedName>
</protein>
<evidence type="ECO:0000256" key="5">
    <source>
        <dbReference type="NCBIfam" id="TIGR02228"/>
    </source>
</evidence>